<gene>
    <name evidence="2" type="ORF">PACLA_8A070825</name>
</gene>
<dbReference type="InterPro" id="IPR001611">
    <property type="entry name" value="Leu-rich_rpt"/>
</dbReference>
<dbReference type="Pfam" id="PF13516">
    <property type="entry name" value="LRR_6"/>
    <property type="match status" value="1"/>
</dbReference>
<dbReference type="SUPFAM" id="SSF52047">
    <property type="entry name" value="RNI-like"/>
    <property type="match status" value="1"/>
</dbReference>
<dbReference type="Gene3D" id="3.80.10.10">
    <property type="entry name" value="Ribonuclease Inhibitor"/>
    <property type="match status" value="1"/>
</dbReference>
<dbReference type="InterPro" id="IPR032675">
    <property type="entry name" value="LRR_dom_sf"/>
</dbReference>
<organism evidence="2 3">
    <name type="scientific">Paramuricea clavata</name>
    <name type="common">Red gorgonian</name>
    <name type="synonym">Violescent sea-whip</name>
    <dbReference type="NCBI Taxonomy" id="317549"/>
    <lineage>
        <taxon>Eukaryota</taxon>
        <taxon>Metazoa</taxon>
        <taxon>Cnidaria</taxon>
        <taxon>Anthozoa</taxon>
        <taxon>Octocorallia</taxon>
        <taxon>Malacalcyonacea</taxon>
        <taxon>Plexauridae</taxon>
        <taxon>Paramuricea</taxon>
    </lineage>
</organism>
<dbReference type="InterPro" id="IPR006553">
    <property type="entry name" value="Leu-rich_rpt_Cys-con_subtyp"/>
</dbReference>
<dbReference type="OrthoDB" id="550575at2759"/>
<name>A0A7D9EUN1_PARCT</name>
<reference evidence="2" key="1">
    <citation type="submission" date="2020-04" db="EMBL/GenBank/DDBJ databases">
        <authorList>
            <person name="Alioto T."/>
            <person name="Alioto T."/>
            <person name="Gomez Garrido J."/>
        </authorList>
    </citation>
    <scope>NUCLEOTIDE SEQUENCE</scope>
    <source>
        <strain evidence="2">A484AB</strain>
    </source>
</reference>
<dbReference type="SMART" id="SM00256">
    <property type="entry name" value="FBOX"/>
    <property type="match status" value="1"/>
</dbReference>
<dbReference type="PROSITE" id="PS50181">
    <property type="entry name" value="FBOX"/>
    <property type="match status" value="1"/>
</dbReference>
<dbReference type="InterPro" id="IPR052283">
    <property type="entry name" value="GenomicStab_NeuMorph_Reg"/>
</dbReference>
<dbReference type="CDD" id="cd22115">
    <property type="entry name" value="F-box_FBXL2-like"/>
    <property type="match status" value="1"/>
</dbReference>
<dbReference type="SMART" id="SM00367">
    <property type="entry name" value="LRR_CC"/>
    <property type="match status" value="3"/>
</dbReference>
<keyword evidence="3" id="KW-1185">Reference proteome</keyword>
<evidence type="ECO:0000313" key="3">
    <source>
        <dbReference type="Proteomes" id="UP001152795"/>
    </source>
</evidence>
<dbReference type="InterPro" id="IPR036047">
    <property type="entry name" value="F-box-like_dom_sf"/>
</dbReference>
<accession>A0A7D9EUN1</accession>
<sequence length="201" mass="22862">MLEKHRSINNRDYLAKKELMFSNHNSLTQSNHTRSSSRSRFELQVNRNPDDDSIGLINRKLPGELVLRVFSFLDVVSLCRCAQVSKLWNVLALDGSNWQRVDLFEFQRDISETVIQNLSRRCGGFLKRLGLKGCKSVGDGALRTFSGECRNIEELILEGCKKISDSTCFNLSNYCRNLRVLDLSSCPQITDNGCIALRLVQ</sequence>
<protein>
    <submittedName>
        <fullName evidence="2">F-box LRR-repeat 20</fullName>
    </submittedName>
</protein>
<evidence type="ECO:0000313" key="2">
    <source>
        <dbReference type="EMBL" id="CAB4016018.1"/>
    </source>
</evidence>
<dbReference type="PANTHER" id="PTHR15739:SF5">
    <property type="entry name" value="LD23158P"/>
    <property type="match status" value="1"/>
</dbReference>
<dbReference type="Pfam" id="PF12937">
    <property type="entry name" value="F-box-like"/>
    <property type="match status" value="1"/>
</dbReference>
<dbReference type="PANTHER" id="PTHR15739">
    <property type="entry name" value="ZINC FINGER PROTEIN"/>
    <property type="match status" value="1"/>
</dbReference>
<dbReference type="EMBL" id="CACRXK020008937">
    <property type="protein sequence ID" value="CAB4016018.1"/>
    <property type="molecule type" value="Genomic_DNA"/>
</dbReference>
<dbReference type="SUPFAM" id="SSF81383">
    <property type="entry name" value="F-box domain"/>
    <property type="match status" value="1"/>
</dbReference>
<keyword evidence="1" id="KW-0833">Ubl conjugation pathway</keyword>
<evidence type="ECO:0000256" key="1">
    <source>
        <dbReference type="ARBA" id="ARBA00022786"/>
    </source>
</evidence>
<comment type="caution">
    <text evidence="2">The sequence shown here is derived from an EMBL/GenBank/DDBJ whole genome shotgun (WGS) entry which is preliminary data.</text>
</comment>
<dbReference type="Proteomes" id="UP001152795">
    <property type="component" value="Unassembled WGS sequence"/>
</dbReference>
<proteinExistence type="predicted"/>
<dbReference type="AlphaFoldDB" id="A0A7D9EUN1"/>
<dbReference type="InterPro" id="IPR001810">
    <property type="entry name" value="F-box_dom"/>
</dbReference>